<dbReference type="Pfam" id="PF00309">
    <property type="entry name" value="Sigma54_AID"/>
    <property type="match status" value="1"/>
</dbReference>
<keyword evidence="5" id="KW-0805">Transcription regulation</keyword>
<keyword evidence="2" id="KW-0240">DNA-directed RNA polymerase</keyword>
<dbReference type="InterPro" id="IPR038709">
    <property type="entry name" value="RpoN_core-bd_sf"/>
</dbReference>
<proteinExistence type="inferred from homology"/>
<accession>A0ABS5SJP3</accession>
<evidence type="ECO:0000256" key="2">
    <source>
        <dbReference type="ARBA" id="ARBA00022478"/>
    </source>
</evidence>
<evidence type="ECO:0000259" key="10">
    <source>
        <dbReference type="Pfam" id="PF04552"/>
    </source>
</evidence>
<evidence type="ECO:0000313" key="12">
    <source>
        <dbReference type="EMBL" id="MBT0654717.1"/>
    </source>
</evidence>
<keyword evidence="3" id="KW-0808">Transferase</keyword>
<dbReference type="Pfam" id="PF04552">
    <property type="entry name" value="Sigma54_DBD"/>
    <property type="match status" value="1"/>
</dbReference>
<organism evidence="12 13">
    <name type="scientific">Geomobilimonas luticola</name>
    <dbReference type="NCBI Taxonomy" id="1114878"/>
    <lineage>
        <taxon>Bacteria</taxon>
        <taxon>Pseudomonadati</taxon>
        <taxon>Thermodesulfobacteriota</taxon>
        <taxon>Desulfuromonadia</taxon>
        <taxon>Geobacterales</taxon>
        <taxon>Geobacteraceae</taxon>
        <taxon>Geomobilimonas</taxon>
    </lineage>
</organism>
<dbReference type="Pfam" id="PF04963">
    <property type="entry name" value="Sigma54_CBD"/>
    <property type="match status" value="1"/>
</dbReference>
<dbReference type="RefSeq" id="WP_214176726.1">
    <property type="nucleotide sequence ID" value="NZ_JAHCVK010000016.1"/>
</dbReference>
<feature type="region of interest" description="Disordered" evidence="9">
    <location>
        <begin position="59"/>
        <end position="87"/>
    </location>
</feature>
<keyword evidence="13" id="KW-1185">Reference proteome</keyword>
<dbReference type="InterPro" id="IPR007634">
    <property type="entry name" value="RNA_pol_sigma_54_DNA-bd"/>
</dbReference>
<dbReference type="InterPro" id="IPR000394">
    <property type="entry name" value="RNA_pol_sigma_54"/>
</dbReference>
<dbReference type="NCBIfam" id="NF009118">
    <property type="entry name" value="PRK12469.1"/>
    <property type="match status" value="1"/>
</dbReference>
<dbReference type="PROSITE" id="PS00718">
    <property type="entry name" value="SIGMA54_2"/>
    <property type="match status" value="1"/>
</dbReference>
<dbReference type="PROSITE" id="PS00717">
    <property type="entry name" value="SIGMA54_1"/>
    <property type="match status" value="1"/>
</dbReference>
<keyword evidence="8" id="KW-0804">Transcription</keyword>
<dbReference type="InterPro" id="IPR007046">
    <property type="entry name" value="RNA_pol_sigma_54_core-bd"/>
</dbReference>
<dbReference type="PIRSF" id="PIRSF000774">
    <property type="entry name" value="RpoN"/>
    <property type="match status" value="1"/>
</dbReference>
<evidence type="ECO:0000256" key="9">
    <source>
        <dbReference type="SAM" id="MobiDB-lite"/>
    </source>
</evidence>
<dbReference type="Gene3D" id="1.10.10.60">
    <property type="entry name" value="Homeodomain-like"/>
    <property type="match status" value="1"/>
</dbReference>
<protein>
    <submittedName>
        <fullName evidence="12">RNA polymerase factor sigma-54</fullName>
    </submittedName>
</protein>
<keyword evidence="4" id="KW-0548">Nucleotidyltransferase</keyword>
<evidence type="ECO:0000256" key="5">
    <source>
        <dbReference type="ARBA" id="ARBA00023015"/>
    </source>
</evidence>
<dbReference type="PANTHER" id="PTHR32248">
    <property type="entry name" value="RNA POLYMERASE SIGMA-54 FACTOR"/>
    <property type="match status" value="1"/>
</dbReference>
<evidence type="ECO:0000259" key="11">
    <source>
        <dbReference type="Pfam" id="PF04963"/>
    </source>
</evidence>
<feature type="domain" description="RNA polymerase sigma factor 54 core-binding" evidence="11">
    <location>
        <begin position="120"/>
        <end position="307"/>
    </location>
</feature>
<keyword evidence="6" id="KW-0731">Sigma factor</keyword>
<evidence type="ECO:0000256" key="4">
    <source>
        <dbReference type="ARBA" id="ARBA00022695"/>
    </source>
</evidence>
<dbReference type="NCBIfam" id="TIGR02395">
    <property type="entry name" value="rpoN_sigma"/>
    <property type="match status" value="1"/>
</dbReference>
<dbReference type="PANTHER" id="PTHR32248:SF4">
    <property type="entry name" value="RNA POLYMERASE SIGMA-54 FACTOR"/>
    <property type="match status" value="1"/>
</dbReference>
<dbReference type="PROSITE" id="PS50044">
    <property type="entry name" value="SIGMA54_3"/>
    <property type="match status" value="1"/>
</dbReference>
<reference evidence="12 13" key="1">
    <citation type="submission" date="2021-05" db="EMBL/GenBank/DDBJ databases">
        <title>The draft genome of Geobacter luticola JCM 17780.</title>
        <authorList>
            <person name="Xu Z."/>
            <person name="Masuda Y."/>
            <person name="Itoh H."/>
            <person name="Senoo K."/>
        </authorList>
    </citation>
    <scope>NUCLEOTIDE SEQUENCE [LARGE SCALE GENOMIC DNA]</scope>
    <source>
        <strain evidence="12 13">JCM 17780</strain>
    </source>
</reference>
<gene>
    <name evidence="12" type="primary">rpoN</name>
    <name evidence="12" type="ORF">KI810_16815</name>
</gene>
<feature type="domain" description="RNA polymerase sigma factor 54 DNA-binding" evidence="10">
    <location>
        <begin position="323"/>
        <end position="481"/>
    </location>
</feature>
<comment type="similarity">
    <text evidence="1">Belongs to the sigma-54 factor family.</text>
</comment>
<sequence>MAIEMRQQLKMSQQLVMTPQLQQAIKLLQLSRLELQDVVRQELEENPVLDEVLEMEESREAEQLALAEKEDQPQSKEEEFQEVKAGEETLREMDWDSYLEGYNYSAGEQYYDDDDDRPSYENILTKKGTLFDHLMWQLNLTRMGEQDVRVGAEIIGNIDEDGYFRASLGDVAAACQVDEPLVETVLCRLQDFDPPGVGARDLRECLLLQVQQLGMGGSLAEVILRDHLKDLELRKYKQIARACGVEVEDILATAGFIATLDPKPGRVYGQEEIQYISADIFVHKNGDEYVVMLNDDGLPNLRINPLYVTDGKAGKQLDAHAEEYVNDKMRSAMWLIKSIHQRQRTIYKVAKSIVKFQRDFLDRGIEYLKPLVLRDVAEDIGMHESTISRVTTNKYMQTPQGLFELKYFFNSGISTGEGDFIASESVKNRIKEIVEAEDPRKPHSDQRLAELLAAHNINIARRTVTKYREMLRIGSSSERKRLF</sequence>
<name>A0ABS5SJP3_9BACT</name>
<evidence type="ECO:0000256" key="8">
    <source>
        <dbReference type="ARBA" id="ARBA00023163"/>
    </source>
</evidence>
<dbReference type="PRINTS" id="PR00045">
    <property type="entry name" value="SIGMA54FCT"/>
</dbReference>
<dbReference type="Gene3D" id="1.10.10.1330">
    <property type="entry name" value="RNA polymerase sigma-54 factor, core-binding domain"/>
    <property type="match status" value="1"/>
</dbReference>
<evidence type="ECO:0000256" key="3">
    <source>
        <dbReference type="ARBA" id="ARBA00022679"/>
    </source>
</evidence>
<dbReference type="EMBL" id="JAHCVK010000016">
    <property type="protein sequence ID" value="MBT0654717.1"/>
    <property type="molecule type" value="Genomic_DNA"/>
</dbReference>
<comment type="caution">
    <text evidence="12">The sequence shown here is derived from an EMBL/GenBank/DDBJ whole genome shotgun (WGS) entry which is preliminary data.</text>
</comment>
<keyword evidence="7" id="KW-0238">DNA-binding</keyword>
<evidence type="ECO:0000256" key="7">
    <source>
        <dbReference type="ARBA" id="ARBA00023125"/>
    </source>
</evidence>
<evidence type="ECO:0000313" key="13">
    <source>
        <dbReference type="Proteomes" id="UP000756860"/>
    </source>
</evidence>
<evidence type="ECO:0000256" key="1">
    <source>
        <dbReference type="ARBA" id="ARBA00008798"/>
    </source>
</evidence>
<evidence type="ECO:0000256" key="6">
    <source>
        <dbReference type="ARBA" id="ARBA00023082"/>
    </source>
</evidence>
<dbReference type="Proteomes" id="UP000756860">
    <property type="component" value="Unassembled WGS sequence"/>
</dbReference>